<evidence type="ECO:0000256" key="6">
    <source>
        <dbReference type="ARBA" id="ARBA00034617"/>
    </source>
</evidence>
<evidence type="ECO:0000313" key="11">
    <source>
        <dbReference type="EMBL" id="GAA4394198.1"/>
    </source>
</evidence>
<dbReference type="Pfam" id="PF00580">
    <property type="entry name" value="UvrD-helicase"/>
    <property type="match status" value="1"/>
</dbReference>
<evidence type="ECO:0000256" key="5">
    <source>
        <dbReference type="ARBA" id="ARBA00023235"/>
    </source>
</evidence>
<dbReference type="EC" id="5.6.2.4" evidence="7"/>
<dbReference type="EMBL" id="BAABHA010000016">
    <property type="protein sequence ID" value="GAA4394198.1"/>
    <property type="molecule type" value="Genomic_DNA"/>
</dbReference>
<evidence type="ECO:0000256" key="9">
    <source>
        <dbReference type="PROSITE-ProRule" id="PRU00560"/>
    </source>
</evidence>
<dbReference type="InterPro" id="IPR000212">
    <property type="entry name" value="DNA_helicase_UvrD/REP"/>
</dbReference>
<evidence type="ECO:0000256" key="7">
    <source>
        <dbReference type="ARBA" id="ARBA00034808"/>
    </source>
</evidence>
<accession>A0ABP8JPV5</accession>
<dbReference type="Proteomes" id="UP001500454">
    <property type="component" value="Unassembled WGS sequence"/>
</dbReference>
<sequence length="562" mass="62672">MNLTAEQSAILASRGHLKINAVAGSGKTTTMVEYARAQPATARILYLAFNKTVRQEAIRKFQAAGLPNVVVETAHSLAYRYVVRGSRYQLNNKGYRAHELVEMLKLPRGTGQERHQEYVLANHIAKFVTYFCNSDQAQVQRLDYMATLTDPKAREFVGKHYATIERSCRELLARMDRGEIAITHDFYLKKFQLSHTLLPADVILFDEGQDASGAMLDIFFRQPATKVIVGDTHQQIYGWRHAVNSLERTDYPSLQLSTSFRFGPPIAKLASHVLSWKTQLGAGPQLVVTGAAQEAPSEGTTRAVIGRTNLGLLLKAIEYVKEHRQQLRRVYFEGNINSYTYAGEGASLTDVLALYNGRSEAIKDPLIRKMANLDELADYAEQTEDGQLQMLITIVEDYGNDVIDLIKELKRLHVADGARDQAQLYFSTVHRCKGLEYDQVQLTPDFITQATVDKLEEEFAAKPPEAGVRARVFEEINLLYVALTRAKARVHVPSDCLPDGFEPHAAVQGFHGTGGTVLLAAPAAVPTHRREWVEYTPAQVTLDPRFASLQQKLDASSKSPNG</sequence>
<evidence type="ECO:0000259" key="10">
    <source>
        <dbReference type="PROSITE" id="PS51198"/>
    </source>
</evidence>
<keyword evidence="4 9" id="KW-0067">ATP-binding</keyword>
<feature type="binding site" evidence="9">
    <location>
        <begin position="21"/>
        <end position="28"/>
    </location>
    <ligand>
        <name>ATP</name>
        <dbReference type="ChEBI" id="CHEBI:30616"/>
    </ligand>
</feature>
<keyword evidence="5" id="KW-0413">Isomerase</keyword>
<dbReference type="InterPro" id="IPR014016">
    <property type="entry name" value="UvrD-like_ATP-bd"/>
</dbReference>
<organism evidence="11 12">
    <name type="scientific">Hymenobacter koreensis</name>
    <dbReference type="NCBI Taxonomy" id="1084523"/>
    <lineage>
        <taxon>Bacteria</taxon>
        <taxon>Pseudomonadati</taxon>
        <taxon>Bacteroidota</taxon>
        <taxon>Cytophagia</taxon>
        <taxon>Cytophagales</taxon>
        <taxon>Hymenobacteraceae</taxon>
        <taxon>Hymenobacter</taxon>
    </lineage>
</organism>
<dbReference type="Gene3D" id="3.40.50.300">
    <property type="entry name" value="P-loop containing nucleotide triphosphate hydrolases"/>
    <property type="match status" value="2"/>
</dbReference>
<reference evidence="12" key="1">
    <citation type="journal article" date="2019" name="Int. J. Syst. Evol. Microbiol.">
        <title>The Global Catalogue of Microorganisms (GCM) 10K type strain sequencing project: providing services to taxonomists for standard genome sequencing and annotation.</title>
        <authorList>
            <consortium name="The Broad Institute Genomics Platform"/>
            <consortium name="The Broad Institute Genome Sequencing Center for Infectious Disease"/>
            <person name="Wu L."/>
            <person name="Ma J."/>
        </authorList>
    </citation>
    <scope>NUCLEOTIDE SEQUENCE [LARGE SCALE GENOMIC DNA]</scope>
    <source>
        <strain evidence="12">JCM 17924</strain>
    </source>
</reference>
<dbReference type="InterPro" id="IPR027417">
    <property type="entry name" value="P-loop_NTPase"/>
</dbReference>
<dbReference type="InterPro" id="IPR014017">
    <property type="entry name" value="DNA_helicase_UvrD-like_C"/>
</dbReference>
<keyword evidence="3 9" id="KW-0347">Helicase</keyword>
<dbReference type="Pfam" id="PF13361">
    <property type="entry name" value="UvrD_C"/>
    <property type="match status" value="1"/>
</dbReference>
<evidence type="ECO:0000256" key="3">
    <source>
        <dbReference type="ARBA" id="ARBA00022806"/>
    </source>
</evidence>
<comment type="catalytic activity">
    <reaction evidence="8">
        <text>ATP + H2O = ADP + phosphate + H(+)</text>
        <dbReference type="Rhea" id="RHEA:13065"/>
        <dbReference type="ChEBI" id="CHEBI:15377"/>
        <dbReference type="ChEBI" id="CHEBI:15378"/>
        <dbReference type="ChEBI" id="CHEBI:30616"/>
        <dbReference type="ChEBI" id="CHEBI:43474"/>
        <dbReference type="ChEBI" id="CHEBI:456216"/>
        <dbReference type="EC" id="5.6.2.4"/>
    </reaction>
</comment>
<name>A0ABP8JPV5_9BACT</name>
<keyword evidence="12" id="KW-1185">Reference proteome</keyword>
<comment type="caution">
    <text evidence="11">The sequence shown here is derived from an EMBL/GenBank/DDBJ whole genome shotgun (WGS) entry which is preliminary data.</text>
</comment>
<proteinExistence type="predicted"/>
<evidence type="ECO:0000256" key="4">
    <source>
        <dbReference type="ARBA" id="ARBA00022840"/>
    </source>
</evidence>
<dbReference type="RefSeq" id="WP_345228242.1">
    <property type="nucleotide sequence ID" value="NZ_BAABHA010000016.1"/>
</dbReference>
<evidence type="ECO:0000313" key="12">
    <source>
        <dbReference type="Proteomes" id="UP001500454"/>
    </source>
</evidence>
<dbReference type="PROSITE" id="PS51198">
    <property type="entry name" value="UVRD_HELICASE_ATP_BIND"/>
    <property type="match status" value="1"/>
</dbReference>
<dbReference type="PANTHER" id="PTHR11070:SF30">
    <property type="entry name" value="F-BOX DNA HELICASE 1"/>
    <property type="match status" value="1"/>
</dbReference>
<comment type="catalytic activity">
    <reaction evidence="6">
        <text>Couples ATP hydrolysis with the unwinding of duplex DNA by translocating in the 3'-5' direction.</text>
        <dbReference type="EC" id="5.6.2.4"/>
    </reaction>
</comment>
<dbReference type="PANTHER" id="PTHR11070">
    <property type="entry name" value="UVRD / RECB / PCRA DNA HELICASE FAMILY MEMBER"/>
    <property type="match status" value="1"/>
</dbReference>
<dbReference type="SUPFAM" id="SSF52540">
    <property type="entry name" value="P-loop containing nucleoside triphosphate hydrolases"/>
    <property type="match status" value="1"/>
</dbReference>
<keyword evidence="1 9" id="KW-0547">Nucleotide-binding</keyword>
<feature type="domain" description="UvrD-like helicase ATP-binding" evidence="10">
    <location>
        <begin position="1"/>
        <end position="263"/>
    </location>
</feature>
<gene>
    <name evidence="11" type="ORF">GCM10023186_46510</name>
</gene>
<keyword evidence="2 9" id="KW-0378">Hydrolase</keyword>
<protein>
    <recommendedName>
        <fullName evidence="7">DNA 3'-5' helicase</fullName>
        <ecNumber evidence="7">5.6.2.4</ecNumber>
    </recommendedName>
</protein>
<evidence type="ECO:0000256" key="1">
    <source>
        <dbReference type="ARBA" id="ARBA00022741"/>
    </source>
</evidence>
<evidence type="ECO:0000256" key="2">
    <source>
        <dbReference type="ARBA" id="ARBA00022801"/>
    </source>
</evidence>
<evidence type="ECO:0000256" key="8">
    <source>
        <dbReference type="ARBA" id="ARBA00048988"/>
    </source>
</evidence>